<keyword evidence="2" id="KW-1133">Transmembrane helix</keyword>
<evidence type="ECO:0000313" key="4">
    <source>
        <dbReference type="Proteomes" id="UP000054770"/>
    </source>
</evidence>
<organism evidence="3 4">
    <name type="scientific">Caballeronia choica</name>
    <dbReference type="NCBI Taxonomy" id="326476"/>
    <lineage>
        <taxon>Bacteria</taxon>
        <taxon>Pseudomonadati</taxon>
        <taxon>Pseudomonadota</taxon>
        <taxon>Betaproteobacteria</taxon>
        <taxon>Burkholderiales</taxon>
        <taxon>Burkholderiaceae</taxon>
        <taxon>Caballeronia</taxon>
    </lineage>
</organism>
<feature type="compositionally biased region" description="Low complexity" evidence="1">
    <location>
        <begin position="190"/>
        <end position="212"/>
    </location>
</feature>
<reference evidence="3" key="1">
    <citation type="submission" date="2016-01" db="EMBL/GenBank/DDBJ databases">
        <authorList>
            <person name="Peeters C."/>
        </authorList>
    </citation>
    <scope>NUCLEOTIDE SEQUENCE [LARGE SCALE GENOMIC DNA]</scope>
    <source>
        <strain evidence="3">LMG 22940</strain>
    </source>
</reference>
<sequence>MDIHEIQRLHAQFAPDSMVIDLPRQLAALPAPGDLSADDAPTARARWVQAGPLVRRSVIAVGVAVLIGMAGMGAASLYKTRRGADTSAQPAPAIPSTTMQQKSPARGEPPAPGGHEIDATPARPVAAAPALSASDFGTASSLGLTADQFRASMRAAAVLDTPKAPAALSSEVQLAAASPIRRAPTSRGEAQQAAAAAVAPPQPVAPANAQPATKQVAPAGQPTAQSATPPNATPAAAVQSASVQTQVSASTSAASDAPRSARTVRQPISRPRTEQAADADAGKLAPTRRAGSTEVQMF</sequence>
<accession>A0A158HW34</accession>
<feature type="region of interest" description="Disordered" evidence="1">
    <location>
        <begin position="179"/>
        <end position="298"/>
    </location>
</feature>
<evidence type="ECO:0000256" key="1">
    <source>
        <dbReference type="SAM" id="MobiDB-lite"/>
    </source>
</evidence>
<protein>
    <submittedName>
        <fullName evidence="3">Uncharacterized protein</fullName>
    </submittedName>
</protein>
<comment type="caution">
    <text evidence="3">The sequence shown here is derived from an EMBL/GenBank/DDBJ whole genome shotgun (WGS) entry which is preliminary data.</text>
</comment>
<name>A0A158HW34_9BURK</name>
<keyword evidence="4" id="KW-1185">Reference proteome</keyword>
<keyword evidence="2" id="KW-0812">Transmembrane</keyword>
<feature type="compositionally biased region" description="Low complexity" evidence="1">
    <location>
        <begin position="221"/>
        <end position="261"/>
    </location>
</feature>
<keyword evidence="2" id="KW-0472">Membrane</keyword>
<dbReference type="AlphaFoldDB" id="A0A158HW34"/>
<feature type="region of interest" description="Disordered" evidence="1">
    <location>
        <begin position="83"/>
        <end position="120"/>
    </location>
</feature>
<gene>
    <name evidence="3" type="ORF">AWB68_02360</name>
</gene>
<feature type="transmembrane region" description="Helical" evidence="2">
    <location>
        <begin position="57"/>
        <end position="78"/>
    </location>
</feature>
<dbReference type="RefSeq" id="WP_087644528.1">
    <property type="nucleotide sequence ID" value="NZ_FCON02000020.1"/>
</dbReference>
<dbReference type="EMBL" id="FCON02000020">
    <property type="protein sequence ID" value="SAL48293.1"/>
    <property type="molecule type" value="Genomic_DNA"/>
</dbReference>
<evidence type="ECO:0000256" key="2">
    <source>
        <dbReference type="SAM" id="Phobius"/>
    </source>
</evidence>
<dbReference type="OrthoDB" id="9128640at2"/>
<dbReference type="Proteomes" id="UP000054770">
    <property type="component" value="Unassembled WGS sequence"/>
</dbReference>
<evidence type="ECO:0000313" key="3">
    <source>
        <dbReference type="EMBL" id="SAL48293.1"/>
    </source>
</evidence>
<proteinExistence type="predicted"/>